<keyword evidence="10" id="KW-0325">Glycoprotein</keyword>
<feature type="transmembrane region" description="Helical" evidence="12">
    <location>
        <begin position="556"/>
        <end position="578"/>
    </location>
</feature>
<accession>A0A8H4HEW0</accession>
<dbReference type="EMBL" id="JAAAPX010000013">
    <property type="protein sequence ID" value="KAF4243143.1"/>
    <property type="molecule type" value="Genomic_DNA"/>
</dbReference>
<evidence type="ECO:0000256" key="6">
    <source>
        <dbReference type="ARBA" id="ARBA00022741"/>
    </source>
</evidence>
<dbReference type="InterPro" id="IPR010929">
    <property type="entry name" value="PDR_CDR_ABC"/>
</dbReference>
<feature type="compositionally biased region" description="Basic and acidic residues" evidence="11">
    <location>
        <begin position="42"/>
        <end position="51"/>
    </location>
</feature>
<feature type="transmembrane region" description="Helical" evidence="12">
    <location>
        <begin position="1337"/>
        <end position="1356"/>
    </location>
</feature>
<sequence length="1490" mass="167390">MSTSFGAAHPRPTRTRSLISHNLPQRNFEEASWAPAPLWRTRTPETEKDEKEEGEETVSIETREAKVGDLARDLRRNETILPGAIENPFTVQDERSTLNPNGNNFRAKDWIKMVLAIESLNPEKYPQLQAGIAFKDLSVHGFGSPTDYQKTVLNIFLELGSLARWLVGMKKQKIQILRDFDGLVRSGEMLVVLGRPGSGCSTFLKTIAGEMNGINTSENTTLNYQGIPVQEMRNSFKGEAIYTAETDIHFPHLTVGDTLLFAAEARAPRNLPDGVSKTQFAKHMRDVVMAVLGLSHTINTRVGNDFIRGVSGGERKRVSIAEAALSLAPIQCWDNSTRGLDSANATEFCRNLALVSQYAGTVNCVAIYQAPQSAYDMFDKVTLLYEGRQIYFGHTTAAKQFFVDMGFECPKRQTTADFLTSLTSVSERKVRPGFETLVPRTPDEFATRWKRSSARNELLREIQDYEERYPIGGPSYNAFLKARRTLQSKHQRTKSPYMISVRNQISLCVIRGFKRLRGDFSMTATTLIGNFCVSLILASIFYNLPPSTSSFYSRGALLFYAVLLNALSSVLEMLTLYAQRPIVEKHSRYAFYHPSAEAVASMICDTPYKLVNSITFNLPLYFLPNLRRSPGAWFTFWLFSLVTTYTMSMVFRTFAALSRSLSQALVPAALLIVGMVMFTGFVIPTRNMLGWSRWMNYINPIAYSFEALMANEFDGRHFTCSVIIPSGGMYDAVSMQNKICSTVGAEPGSAIVQGTQYLEQSFDYSRAHLWRNLGILFGFLFFFAFIYLVATEYISEKKSKGEVLLFRRGHQPRRISDLESASISDDKDAKANDAGTLQAGSKIQRQTSIFQWQDVCYDIKIKGKPRRILDHVDGWVKPGTCTALMGVSGAGKTTLLDVLAARVSVGVITGEMLVDGRPRDGSFQRKTGYVQQQDLHLPTSTVREALQFSATLRQPAHISHQKKMDYVEEIIALLEMEAYVDAVVGVPGEGLNVEQRKRLTIAVELAAKPQLLLFLDEPTSGLDSQTSWSILNLLDTLTQHGQAILCTIHQPSAMLFQRFDRLLFLAKGGKTIYFGEIGENSSVLSSYFERNGAQPLSADENPAEWMLEVIGAAPGSHCEIDWPKIWRESPEHTKVKEHLTGLKSTLSASSADNSDSEALKEYAAPLHLQLYECTWRVFAAYYRTPSYIWSKALLCVLSALYVGFSFFKAKRSPEGLKNQMYSVFLLLTIFGTLVEQIMPHFVTQRSLYEVRERPSKTYSWKVFMAANIIVELPWNTLMAALMYFCWYYPVGFYKNAEPTHTVPERGALMFLFIWAFLLFTSTFAHMLIAGIELPETAGSVANILFSLCLIFCGVIATKEQMPGFWVFMYRVTPFTYIVSGMLSTGLSGNTVECESIEYLHFDPPSSQTCLEYMEPFMNATNNGYLLDPSATTDCAFCPLSHTDTFLSGLFISFSDAWRNFGLLWAYIVFNIVAAVFIYWLARVPKRSRAS</sequence>
<comment type="caution">
    <text evidence="14">The sequence shown here is derived from an EMBL/GenBank/DDBJ whole genome shotgun (WGS) entry which is preliminary data.</text>
</comment>
<dbReference type="FunFam" id="3.40.50.300:FF:000881">
    <property type="entry name" value="ABC multidrug transporter A-1"/>
    <property type="match status" value="1"/>
</dbReference>
<feature type="transmembrane region" description="Helical" evidence="12">
    <location>
        <begin position="1188"/>
        <end position="1209"/>
    </location>
</feature>
<dbReference type="GO" id="GO:0005886">
    <property type="term" value="C:plasma membrane"/>
    <property type="evidence" value="ECO:0007669"/>
    <property type="project" value="UniProtKB-SubCell"/>
</dbReference>
<keyword evidence="9 12" id="KW-0472">Membrane</keyword>
<feature type="transmembrane region" description="Helical" evidence="12">
    <location>
        <begin position="769"/>
        <end position="790"/>
    </location>
</feature>
<keyword evidence="5 12" id="KW-0812">Transmembrane</keyword>
<feature type="transmembrane region" description="Helical" evidence="12">
    <location>
        <begin position="1221"/>
        <end position="1242"/>
    </location>
</feature>
<dbReference type="InterPro" id="IPR013525">
    <property type="entry name" value="ABC2_TM"/>
</dbReference>
<dbReference type="InterPro" id="IPR003593">
    <property type="entry name" value="AAA+_ATPase"/>
</dbReference>
<feature type="domain" description="ABC transporter" evidence="13">
    <location>
        <begin position="157"/>
        <end position="411"/>
    </location>
</feature>
<reference evidence="14" key="2">
    <citation type="submission" date="2020-04" db="EMBL/GenBank/DDBJ databases">
        <authorList>
            <person name="Santos R.A.C."/>
            <person name="Steenwyk J.L."/>
            <person name="Rivero-Menendez O."/>
            <person name="Mead M.E."/>
            <person name="Silva L.P."/>
            <person name="Bastos R.W."/>
            <person name="Alastruey-Izquierdo A."/>
            <person name="Goldman G.H."/>
            <person name="Rokas A."/>
        </authorList>
    </citation>
    <scope>NUCLEOTIDE SEQUENCE</scope>
    <source>
        <strain evidence="14">CNM-CM6805</strain>
    </source>
</reference>
<evidence type="ECO:0000256" key="4">
    <source>
        <dbReference type="ARBA" id="ARBA00022475"/>
    </source>
</evidence>
<dbReference type="Pfam" id="PF19055">
    <property type="entry name" value="ABC2_membrane_7"/>
    <property type="match status" value="1"/>
</dbReference>
<dbReference type="SMART" id="SM00382">
    <property type="entry name" value="AAA"/>
    <property type="match status" value="2"/>
</dbReference>
<evidence type="ECO:0000256" key="10">
    <source>
        <dbReference type="ARBA" id="ARBA00023180"/>
    </source>
</evidence>
<dbReference type="PROSITE" id="PS00211">
    <property type="entry name" value="ABC_TRANSPORTER_1"/>
    <property type="match status" value="1"/>
</dbReference>
<dbReference type="InterPro" id="IPR017871">
    <property type="entry name" value="ABC_transporter-like_CS"/>
</dbReference>
<feature type="transmembrane region" description="Helical" evidence="12">
    <location>
        <begin position="1307"/>
        <end position="1331"/>
    </location>
</feature>
<dbReference type="InterPro" id="IPR003439">
    <property type="entry name" value="ABC_transporter-like_ATP-bd"/>
</dbReference>
<evidence type="ECO:0000256" key="9">
    <source>
        <dbReference type="ARBA" id="ARBA00023136"/>
    </source>
</evidence>
<evidence type="ECO:0000256" key="3">
    <source>
        <dbReference type="ARBA" id="ARBA00022448"/>
    </source>
</evidence>
<keyword evidence="6" id="KW-0547">Nucleotide-binding</keyword>
<organism evidence="14 15">
    <name type="scientific">Aspergillus fumigatiaffinis</name>
    <dbReference type="NCBI Taxonomy" id="340414"/>
    <lineage>
        <taxon>Eukaryota</taxon>
        <taxon>Fungi</taxon>
        <taxon>Dikarya</taxon>
        <taxon>Ascomycota</taxon>
        <taxon>Pezizomycotina</taxon>
        <taxon>Eurotiomycetes</taxon>
        <taxon>Eurotiomycetidae</taxon>
        <taxon>Eurotiales</taxon>
        <taxon>Aspergillaceae</taxon>
        <taxon>Aspergillus</taxon>
        <taxon>Aspergillus subgen. Fumigati</taxon>
    </lineage>
</organism>
<comment type="similarity">
    <text evidence="2">Belongs to the ABC transporter superfamily. ABCG family. PDR (TC 3.A.1.205) subfamily.</text>
</comment>
<protein>
    <recommendedName>
        <fullName evidence="13">ABC transporter domain-containing protein</fullName>
    </recommendedName>
</protein>
<feature type="domain" description="ABC transporter" evidence="13">
    <location>
        <begin position="850"/>
        <end position="1093"/>
    </location>
</feature>
<feature type="transmembrane region" description="Helical" evidence="12">
    <location>
        <begin position="632"/>
        <end position="652"/>
    </location>
</feature>
<feature type="compositionally biased region" description="Polar residues" evidence="11">
    <location>
        <begin position="15"/>
        <end position="25"/>
    </location>
</feature>
<dbReference type="GO" id="GO:0005524">
    <property type="term" value="F:ATP binding"/>
    <property type="evidence" value="ECO:0007669"/>
    <property type="project" value="UniProtKB-KW"/>
</dbReference>
<evidence type="ECO:0000256" key="7">
    <source>
        <dbReference type="ARBA" id="ARBA00022840"/>
    </source>
</evidence>
<comment type="subcellular location">
    <subcellularLocation>
        <location evidence="1">Cell membrane</location>
        <topology evidence="1">Multi-pass membrane protein</topology>
    </subcellularLocation>
</comment>
<evidence type="ECO:0000256" key="12">
    <source>
        <dbReference type="SAM" id="Phobius"/>
    </source>
</evidence>
<name>A0A8H4HEW0_9EURO</name>
<dbReference type="PROSITE" id="PS50893">
    <property type="entry name" value="ABC_TRANSPORTER_2"/>
    <property type="match status" value="2"/>
</dbReference>
<keyword evidence="15" id="KW-1185">Reference proteome</keyword>
<evidence type="ECO:0000256" key="1">
    <source>
        <dbReference type="ARBA" id="ARBA00004651"/>
    </source>
</evidence>
<dbReference type="InterPro" id="IPR034003">
    <property type="entry name" value="ABCG_PDR_2"/>
</dbReference>
<dbReference type="GO" id="GO:0140359">
    <property type="term" value="F:ABC-type transporter activity"/>
    <property type="evidence" value="ECO:0007669"/>
    <property type="project" value="InterPro"/>
</dbReference>
<keyword evidence="7" id="KW-0067">ATP-binding</keyword>
<dbReference type="FunFam" id="3.40.50.300:FF:000054">
    <property type="entry name" value="ABC multidrug transporter atrF"/>
    <property type="match status" value="1"/>
</dbReference>
<dbReference type="Pfam" id="PF01061">
    <property type="entry name" value="ABC2_membrane"/>
    <property type="match status" value="2"/>
</dbReference>
<dbReference type="SUPFAM" id="SSF52540">
    <property type="entry name" value="P-loop containing nucleoside triphosphate hydrolases"/>
    <property type="match status" value="2"/>
</dbReference>
<keyword evidence="3" id="KW-0813">Transport</keyword>
<keyword evidence="4" id="KW-1003">Cell membrane</keyword>
<evidence type="ECO:0000313" key="15">
    <source>
        <dbReference type="Proteomes" id="UP000653565"/>
    </source>
</evidence>
<dbReference type="Pfam" id="PF06422">
    <property type="entry name" value="PDR_CDR"/>
    <property type="match status" value="1"/>
</dbReference>
<proteinExistence type="inferred from homology"/>
<dbReference type="InterPro" id="IPR027417">
    <property type="entry name" value="P-loop_NTPase"/>
</dbReference>
<dbReference type="Pfam" id="PF14510">
    <property type="entry name" value="ABC_trans_N"/>
    <property type="match status" value="1"/>
</dbReference>
<feature type="transmembrane region" description="Helical" evidence="12">
    <location>
        <begin position="664"/>
        <end position="683"/>
    </location>
</feature>
<dbReference type="CDD" id="cd03232">
    <property type="entry name" value="ABCG_PDR_domain2"/>
    <property type="match status" value="1"/>
</dbReference>
<keyword evidence="8 12" id="KW-1133">Transmembrane helix</keyword>
<dbReference type="GO" id="GO:0016887">
    <property type="term" value="F:ATP hydrolysis activity"/>
    <property type="evidence" value="ECO:0007669"/>
    <property type="project" value="InterPro"/>
</dbReference>
<feature type="transmembrane region" description="Helical" evidence="12">
    <location>
        <begin position="1363"/>
        <end position="1382"/>
    </location>
</feature>
<dbReference type="Pfam" id="PF00005">
    <property type="entry name" value="ABC_tran"/>
    <property type="match status" value="2"/>
</dbReference>
<gene>
    <name evidence="14" type="ORF">CNMCM6805_001745</name>
</gene>
<reference evidence="14" key="1">
    <citation type="journal article" date="2020" name="bioRxiv">
        <title>Genomic and phenotypic heterogeneity of clinical isolates of the human pathogens Aspergillus fumigatus, Aspergillus lentulus and Aspergillus fumigatiaffinis.</title>
        <authorList>
            <person name="dos Santos R.A.C."/>
            <person name="Steenwyk J.L."/>
            <person name="Rivero-Menendez O."/>
            <person name="Mead M.E."/>
            <person name="Silva L.P."/>
            <person name="Bastos R.W."/>
            <person name="Alastruey-Izquierdo A."/>
            <person name="Goldman G.H."/>
            <person name="Rokas A."/>
        </authorList>
    </citation>
    <scope>NUCLEOTIDE SEQUENCE</scope>
    <source>
        <strain evidence="14">CNM-CM6805</strain>
    </source>
</reference>
<dbReference type="PANTHER" id="PTHR19241">
    <property type="entry name" value="ATP-BINDING CASSETTE TRANSPORTER"/>
    <property type="match status" value="1"/>
</dbReference>
<feature type="transmembrane region" description="Helical" evidence="12">
    <location>
        <begin position="1262"/>
        <end position="1286"/>
    </location>
</feature>
<feature type="transmembrane region" description="Helical" evidence="12">
    <location>
        <begin position="1463"/>
        <end position="1481"/>
    </location>
</feature>
<dbReference type="InterPro" id="IPR034001">
    <property type="entry name" value="ABCG_PDR_1"/>
</dbReference>
<dbReference type="CDD" id="cd03233">
    <property type="entry name" value="ABCG_PDR_domain1"/>
    <property type="match status" value="1"/>
</dbReference>
<evidence type="ECO:0000259" key="13">
    <source>
        <dbReference type="PROSITE" id="PS50893"/>
    </source>
</evidence>
<feature type="region of interest" description="Disordered" evidence="11">
    <location>
        <begin position="1"/>
        <end position="57"/>
    </location>
</feature>
<dbReference type="Gene3D" id="3.40.50.300">
    <property type="entry name" value="P-loop containing nucleotide triphosphate hydrolases"/>
    <property type="match status" value="2"/>
</dbReference>
<evidence type="ECO:0000256" key="2">
    <source>
        <dbReference type="ARBA" id="ARBA00006012"/>
    </source>
</evidence>
<dbReference type="InterPro" id="IPR043926">
    <property type="entry name" value="ABCG_dom"/>
</dbReference>
<dbReference type="InterPro" id="IPR029481">
    <property type="entry name" value="ABC_trans_N"/>
</dbReference>
<evidence type="ECO:0000313" key="14">
    <source>
        <dbReference type="EMBL" id="KAF4243143.1"/>
    </source>
</evidence>
<dbReference type="Proteomes" id="UP000653565">
    <property type="component" value="Unassembled WGS sequence"/>
</dbReference>
<evidence type="ECO:0000256" key="8">
    <source>
        <dbReference type="ARBA" id="ARBA00022989"/>
    </source>
</evidence>
<feature type="transmembrane region" description="Helical" evidence="12">
    <location>
        <begin position="520"/>
        <end position="544"/>
    </location>
</feature>
<evidence type="ECO:0000256" key="11">
    <source>
        <dbReference type="SAM" id="MobiDB-lite"/>
    </source>
</evidence>
<evidence type="ECO:0000256" key="5">
    <source>
        <dbReference type="ARBA" id="ARBA00022692"/>
    </source>
</evidence>